<dbReference type="SUPFAM" id="SSF81593">
    <property type="entry name" value="Nucleotidyltransferase substrate binding subunit/domain"/>
    <property type="match status" value="1"/>
</dbReference>
<protein>
    <submittedName>
        <fullName evidence="1">Nucleotidyltransferase</fullName>
    </submittedName>
</protein>
<gene>
    <name evidence="1" type="ORF">LIZ65_10605</name>
</gene>
<evidence type="ECO:0000313" key="1">
    <source>
        <dbReference type="EMBL" id="MCB7387737.1"/>
    </source>
</evidence>
<dbReference type="Proteomes" id="UP001299546">
    <property type="component" value="Unassembled WGS sequence"/>
</dbReference>
<dbReference type="EMBL" id="JAJCIS010000006">
    <property type="protein sequence ID" value="MCB7387737.1"/>
    <property type="molecule type" value="Genomic_DNA"/>
</dbReference>
<keyword evidence="2" id="KW-1185">Reference proteome</keyword>
<sequence>MGEYEAFSAALKNLREIYNYNEPYENIVLAGFSVLYRECVKRALELMGTLMEKKGYPGKDTGYPRQVLKAAGQRGLIKNLRLWLRALDVECQVDWDNGSKDISDYVDDVKDSYFPMFCEFQEEVVKHWLVETMK</sequence>
<organism evidence="1 2">
    <name type="scientific">Bariatricus massiliensis</name>
    <dbReference type="NCBI Taxonomy" id="1745713"/>
    <lineage>
        <taxon>Bacteria</taxon>
        <taxon>Bacillati</taxon>
        <taxon>Bacillota</taxon>
        <taxon>Clostridia</taxon>
        <taxon>Lachnospirales</taxon>
        <taxon>Lachnospiraceae</taxon>
        <taxon>Bariatricus</taxon>
    </lineage>
</organism>
<evidence type="ECO:0000313" key="2">
    <source>
        <dbReference type="Proteomes" id="UP001299546"/>
    </source>
</evidence>
<accession>A0ABS8DI39</accession>
<dbReference type="RefSeq" id="WP_066735001.1">
    <property type="nucleotide sequence ID" value="NZ_JAJCIQ010000007.1"/>
</dbReference>
<comment type="caution">
    <text evidence="1">The sequence shown here is derived from an EMBL/GenBank/DDBJ whole genome shotgun (WGS) entry which is preliminary data.</text>
</comment>
<reference evidence="1 2" key="1">
    <citation type="submission" date="2021-10" db="EMBL/GenBank/DDBJ databases">
        <title>Collection of gut derived symbiotic bacterial strains cultured from healthy donors.</title>
        <authorList>
            <person name="Lin H."/>
            <person name="Littmann E."/>
            <person name="Kohout C."/>
            <person name="Pamer E.G."/>
        </authorList>
    </citation>
    <scope>NUCLEOTIDE SEQUENCE [LARGE SCALE GENOMIC DNA]</scope>
    <source>
        <strain evidence="1 2">DFI.1.165</strain>
    </source>
</reference>
<dbReference type="Gene3D" id="1.20.120.330">
    <property type="entry name" value="Nucleotidyltransferases domain 2"/>
    <property type="match status" value="1"/>
</dbReference>
<name>A0ABS8DI39_9FIRM</name>
<proteinExistence type="predicted"/>